<dbReference type="InterPro" id="IPR016195">
    <property type="entry name" value="Pol/histidinol_Pase-like"/>
</dbReference>
<accession>A0ABN1AQ95</accession>
<proteinExistence type="predicted"/>
<evidence type="ECO:0000313" key="2">
    <source>
        <dbReference type="Proteomes" id="UP001500880"/>
    </source>
</evidence>
<evidence type="ECO:0000313" key="1">
    <source>
        <dbReference type="EMBL" id="GAA0481622.1"/>
    </source>
</evidence>
<dbReference type="PANTHER" id="PTHR40084">
    <property type="entry name" value="PHOSPHOHYDROLASE, PHP FAMILY"/>
    <property type="match status" value="1"/>
</dbReference>
<sequence length="391" mass="44131">MTLKDYFVDLHVHIGRTMYGSPVKITASNSLTLTNILYEASERKGLDMIGIIDGHVPEVQEELLKLMDRGEANPLEGGGIRYGQATLILGSEIEVYDENCKGPIHVLCFFETLEKMNQFTQWYQKRVKNYTLSSQRIYENAHNLQSKVKELDGLFIPAHIFTPFKSVYGKGVKESMTEILNPEQIDAVELGLSSDTSMADQISELHTFPFLTNSDAHSLKKMAREYQKIRMKAPVFHELRRALAFEDERTIEANYGMNPLLGKYYTTVCANCLQPSSFGEPCPNCGHSKVIKGVSERIRELADAKDTAPEPKRPPYIHQVPLEYLPKLGPKTLEKMLTNVGTEMYILHKATDRELLSVCSEHIVHMIKEMREGNLSLLAGGGGKYGRVRTD</sequence>
<dbReference type="PANTHER" id="PTHR40084:SF1">
    <property type="entry name" value="PHOSPHOTRANSFERASE"/>
    <property type="match status" value="1"/>
</dbReference>
<dbReference type="SUPFAM" id="SSF89550">
    <property type="entry name" value="PHP domain-like"/>
    <property type="match status" value="1"/>
</dbReference>
<dbReference type="CDD" id="cd19067">
    <property type="entry name" value="PfuEndoQ-like"/>
    <property type="match status" value="1"/>
</dbReference>
<dbReference type="EMBL" id="BAAADO010000001">
    <property type="protein sequence ID" value="GAA0481622.1"/>
    <property type="molecule type" value="Genomic_DNA"/>
</dbReference>
<comment type="caution">
    <text evidence="1">The sequence shown here is derived from an EMBL/GenBank/DDBJ whole genome shotgun (WGS) entry which is preliminary data.</text>
</comment>
<dbReference type="Gene3D" id="3.20.20.140">
    <property type="entry name" value="Metal-dependent hydrolases"/>
    <property type="match status" value="1"/>
</dbReference>
<dbReference type="Proteomes" id="UP001500880">
    <property type="component" value="Unassembled WGS sequence"/>
</dbReference>
<keyword evidence="2" id="KW-1185">Reference proteome</keyword>
<dbReference type="RefSeq" id="WP_343836738.1">
    <property type="nucleotide sequence ID" value="NZ_BAAADO010000001.1"/>
</dbReference>
<organism evidence="1 2">
    <name type="scientific">Salinibacillus aidingensis</name>
    <dbReference type="NCBI Taxonomy" id="237684"/>
    <lineage>
        <taxon>Bacteria</taxon>
        <taxon>Bacillati</taxon>
        <taxon>Bacillota</taxon>
        <taxon>Bacilli</taxon>
        <taxon>Bacillales</taxon>
        <taxon>Bacillaceae</taxon>
        <taxon>Salinibacillus</taxon>
    </lineage>
</organism>
<name>A0ABN1AQ95_9BACI</name>
<protein>
    <submittedName>
        <fullName evidence="1">TIGR00375 family protein</fullName>
    </submittedName>
</protein>
<gene>
    <name evidence="1" type="ORF">GCM10008986_02900</name>
</gene>
<reference evidence="1 2" key="1">
    <citation type="journal article" date="2019" name="Int. J. Syst. Evol. Microbiol.">
        <title>The Global Catalogue of Microorganisms (GCM) 10K type strain sequencing project: providing services to taxonomists for standard genome sequencing and annotation.</title>
        <authorList>
            <consortium name="The Broad Institute Genomics Platform"/>
            <consortium name="The Broad Institute Genome Sequencing Center for Infectious Disease"/>
            <person name="Wu L."/>
            <person name="Ma J."/>
        </authorList>
    </citation>
    <scope>NUCLEOTIDE SEQUENCE [LARGE SCALE GENOMIC DNA]</scope>
    <source>
        <strain evidence="1 2">JCM 12389</strain>
    </source>
</reference>